<proteinExistence type="predicted"/>
<dbReference type="Pfam" id="PF22647">
    <property type="entry name" value="EF_0837-like_N"/>
    <property type="match status" value="1"/>
</dbReference>
<keyword evidence="1" id="KW-0479">Metal-binding</keyword>
<sequence>MDDLLIKDALLADGSVLDVAVRHGKIAGLGRQEGPARRTVRLDGRWRLSAGWIDGHVHCNPASPIYHDEPDQVGVAGGVTTVVDAGSVGADDVAAFRELAGGCRTDVRALLNISRIGLATQHELANLDDVDVALAGAAIRAHRDFIVGIKARLSGSVVGANGIAPLARAKEIQRRFGPLPLMVHIGNTPPSLDEIAEWLEPGDIVTHCFNGKPNRILDAAGALRASVRAAIERGVLLDVGHGSASFSFRVAREAMALGVYPDTISSDIYCRNRVSGPVFGLAAVMSKFLSLGMPLDRVLDCVTRRPAEALRLSGKGRLEVGADADLTIFDIETAPRPLSDSDGDTLTCVRNLVPLAAVAGGVLLPTEQGKACHVFNL</sequence>
<dbReference type="SUPFAM" id="SSF51338">
    <property type="entry name" value="Composite domain of metallo-dependent hydrolases"/>
    <property type="match status" value="1"/>
</dbReference>
<dbReference type="InterPro" id="IPR047601">
    <property type="entry name" value="EF_0837-like"/>
</dbReference>
<dbReference type="InterPro" id="IPR020043">
    <property type="entry name" value="Deacetylase_Atu3266-like"/>
</dbReference>
<dbReference type="InterPro" id="IPR011059">
    <property type="entry name" value="Metal-dep_hydrolase_composite"/>
</dbReference>
<protein>
    <submittedName>
        <fullName evidence="4">Dihydroorotase</fullName>
    </submittedName>
</protein>
<dbReference type="Proteomes" id="UP000192721">
    <property type="component" value="Unassembled WGS sequence"/>
</dbReference>
<accession>A0A1W0D6R9</accession>
<evidence type="ECO:0000256" key="3">
    <source>
        <dbReference type="PIRSR" id="PIRSR039004-3"/>
    </source>
</evidence>
<feature type="site" description="Transition state stabilizer" evidence="3">
    <location>
        <position position="152"/>
    </location>
</feature>
<dbReference type="SUPFAM" id="SSF51556">
    <property type="entry name" value="Metallo-dependent hydrolases"/>
    <property type="match status" value="1"/>
</dbReference>
<dbReference type="PIRSF" id="PIRSF039004">
    <property type="entry name" value="ADE_EF_0837"/>
    <property type="match status" value="1"/>
</dbReference>
<feature type="binding site" description="via carbamate group" evidence="1">
    <location>
        <position position="150"/>
    </location>
    <ligand>
        <name>Zn(2+)</name>
        <dbReference type="ChEBI" id="CHEBI:29105"/>
        <label>2</label>
    </ligand>
</feature>
<feature type="binding site" evidence="1">
    <location>
        <position position="207"/>
    </location>
    <ligand>
        <name>Zn(2+)</name>
        <dbReference type="ChEBI" id="CHEBI:29105"/>
        <label>2</label>
    </ligand>
</feature>
<dbReference type="RefSeq" id="WP_081554801.1">
    <property type="nucleotide sequence ID" value="NZ_CP061849.1"/>
</dbReference>
<evidence type="ECO:0000313" key="5">
    <source>
        <dbReference type="Proteomes" id="UP000192721"/>
    </source>
</evidence>
<reference evidence="4 5" key="1">
    <citation type="submission" date="2017-02" db="EMBL/GenBank/DDBJ databases">
        <title>Chromobacterium haemolyticum H5244.</title>
        <authorList>
            <person name="Gulvik C.A."/>
        </authorList>
    </citation>
    <scope>NUCLEOTIDE SEQUENCE [LARGE SCALE GENOMIC DNA]</scope>
    <source>
        <strain evidence="4 5">H5244</strain>
    </source>
</reference>
<name>A0A1W0D6R9_9NEIS</name>
<feature type="binding site" evidence="1">
    <location>
        <position position="58"/>
    </location>
    <ligand>
        <name>Zn(2+)</name>
        <dbReference type="ChEBI" id="CHEBI:29105"/>
        <label>1</label>
    </ligand>
</feature>
<feature type="modified residue" description="N6-carboxylysine" evidence="2">
    <location>
        <position position="150"/>
    </location>
</feature>
<dbReference type="PANTHER" id="PTHR42717">
    <property type="entry name" value="DIHYDROOROTASE-RELATED"/>
    <property type="match status" value="1"/>
</dbReference>
<feature type="binding site" evidence="1">
    <location>
        <position position="184"/>
    </location>
    <ligand>
        <name>Zn(2+)</name>
        <dbReference type="ChEBI" id="CHEBI:29105"/>
        <label>2</label>
    </ligand>
</feature>
<dbReference type="Gene3D" id="2.30.40.10">
    <property type="entry name" value="Urease, subunit C, domain 1"/>
    <property type="match status" value="1"/>
</dbReference>
<evidence type="ECO:0000256" key="1">
    <source>
        <dbReference type="PIRSR" id="PIRSR039004-1"/>
    </source>
</evidence>
<feature type="binding site" description="via carbamate group" evidence="1">
    <location>
        <position position="150"/>
    </location>
    <ligand>
        <name>Zn(2+)</name>
        <dbReference type="ChEBI" id="CHEBI:29105"/>
        <label>1</label>
    </ligand>
</feature>
<dbReference type="AlphaFoldDB" id="A0A1W0D6R9"/>
<dbReference type="PANTHER" id="PTHR42717:SF1">
    <property type="entry name" value="IMIDAZOLONEPROPIONASE AND RELATED AMIDOHYDROLASES"/>
    <property type="match status" value="1"/>
</dbReference>
<feature type="binding site" evidence="1">
    <location>
        <position position="56"/>
    </location>
    <ligand>
        <name>Zn(2+)</name>
        <dbReference type="ChEBI" id="CHEBI:29105"/>
        <label>1</label>
    </ligand>
</feature>
<evidence type="ECO:0000256" key="2">
    <source>
        <dbReference type="PIRSR" id="PIRSR039004-2"/>
    </source>
</evidence>
<dbReference type="EMBL" id="MUKV01000004">
    <property type="protein sequence ID" value="OQS42735.1"/>
    <property type="molecule type" value="Genomic_DNA"/>
</dbReference>
<feature type="binding site" evidence="1">
    <location>
        <position position="267"/>
    </location>
    <ligand>
        <name>Zn(2+)</name>
        <dbReference type="ChEBI" id="CHEBI:29105"/>
        <label>1</label>
    </ligand>
</feature>
<dbReference type="NCBIfam" id="TIGR03583">
    <property type="entry name" value="EF_0837"/>
    <property type="match status" value="1"/>
</dbReference>
<gene>
    <name evidence="4" type="ORF">B0T45_05050</name>
</gene>
<organism evidence="4 5">
    <name type="scientific">Chromobacterium haemolyticum</name>
    <dbReference type="NCBI Taxonomy" id="394935"/>
    <lineage>
        <taxon>Bacteria</taxon>
        <taxon>Pseudomonadati</taxon>
        <taxon>Pseudomonadota</taxon>
        <taxon>Betaproteobacteria</taxon>
        <taxon>Neisseriales</taxon>
        <taxon>Chromobacteriaceae</taxon>
        <taxon>Chromobacterium</taxon>
    </lineage>
</organism>
<dbReference type="GO" id="GO:0019213">
    <property type="term" value="F:deacetylase activity"/>
    <property type="evidence" value="ECO:0007669"/>
    <property type="project" value="InterPro"/>
</dbReference>
<dbReference type="NCBIfam" id="NF006689">
    <property type="entry name" value="PRK09237.1"/>
    <property type="match status" value="1"/>
</dbReference>
<dbReference type="GO" id="GO:0016810">
    <property type="term" value="F:hydrolase activity, acting on carbon-nitrogen (but not peptide) bonds"/>
    <property type="evidence" value="ECO:0007669"/>
    <property type="project" value="InterPro"/>
</dbReference>
<keyword evidence="1" id="KW-0862">Zinc</keyword>
<comment type="caution">
    <text evidence="4">The sequence shown here is derived from an EMBL/GenBank/DDBJ whole genome shotgun (WGS) entry which is preliminary data.</text>
</comment>
<dbReference type="Gene3D" id="3.20.20.140">
    <property type="entry name" value="Metal-dependent hydrolases"/>
    <property type="match status" value="1"/>
</dbReference>
<dbReference type="GO" id="GO:0046872">
    <property type="term" value="F:metal ion binding"/>
    <property type="evidence" value="ECO:0007669"/>
    <property type="project" value="UniProtKB-KW"/>
</dbReference>
<dbReference type="InterPro" id="IPR032466">
    <property type="entry name" value="Metal_Hydrolase"/>
</dbReference>
<evidence type="ECO:0000313" key="4">
    <source>
        <dbReference type="EMBL" id="OQS42735.1"/>
    </source>
</evidence>